<keyword evidence="3" id="KW-1185">Reference proteome</keyword>
<evidence type="ECO:0000256" key="1">
    <source>
        <dbReference type="SAM" id="Phobius"/>
    </source>
</evidence>
<keyword evidence="1" id="KW-0812">Transmembrane</keyword>
<protein>
    <submittedName>
        <fullName evidence="2">Uncharacterized protein</fullName>
    </submittedName>
</protein>
<dbReference type="RefSeq" id="WP_135267767.1">
    <property type="nucleotide sequence ID" value="NZ_CP038436.1"/>
</dbReference>
<proteinExistence type="predicted"/>
<dbReference type="AlphaFoldDB" id="A0A4P7IEX3"/>
<evidence type="ECO:0000313" key="3">
    <source>
        <dbReference type="Proteomes" id="UP000294853"/>
    </source>
</evidence>
<feature type="transmembrane region" description="Helical" evidence="1">
    <location>
        <begin position="35"/>
        <end position="54"/>
    </location>
</feature>
<evidence type="ECO:0000313" key="2">
    <source>
        <dbReference type="EMBL" id="QBX55776.1"/>
    </source>
</evidence>
<name>A0A4P7IEX3_9ACTN</name>
<feature type="transmembrane region" description="Helical" evidence="1">
    <location>
        <begin position="12"/>
        <end position="29"/>
    </location>
</feature>
<reference evidence="2 3" key="1">
    <citation type="submission" date="2019-03" db="EMBL/GenBank/DDBJ databases">
        <title>Three New Species of Nocardioides, Nocardioides euryhalodurans sp. nov., Nocardioides seonyuensis sp. nov. and Nocardioides eburneoflavus sp. nov. Iolated from Soil.</title>
        <authorList>
            <person name="Roh S.G."/>
            <person name="Lee C."/>
            <person name="Kim M.-K."/>
            <person name="Kim S.B."/>
        </authorList>
    </citation>
    <scope>NUCLEOTIDE SEQUENCE [LARGE SCALE GENOMIC DNA]</scope>
    <source>
        <strain evidence="2 3">MMS17-SY207-3</strain>
    </source>
</reference>
<keyword evidence="1" id="KW-0472">Membrane</keyword>
<keyword evidence="1" id="KW-1133">Transmembrane helix</keyword>
<sequence length="60" mass="6271">MGLRERTVARWLGAFSVLPVLAVVLMSGVGGVAGFPALVGPVWLVVLGLGLVFGRHTITR</sequence>
<dbReference type="KEGG" id="nsn:EXE58_10115"/>
<organism evidence="2 3">
    <name type="scientific">Nocardioides seonyuensis</name>
    <dbReference type="NCBI Taxonomy" id="2518371"/>
    <lineage>
        <taxon>Bacteria</taxon>
        <taxon>Bacillati</taxon>
        <taxon>Actinomycetota</taxon>
        <taxon>Actinomycetes</taxon>
        <taxon>Propionibacteriales</taxon>
        <taxon>Nocardioidaceae</taxon>
        <taxon>Nocardioides</taxon>
    </lineage>
</organism>
<dbReference type="EMBL" id="CP038436">
    <property type="protein sequence ID" value="QBX55776.1"/>
    <property type="molecule type" value="Genomic_DNA"/>
</dbReference>
<dbReference type="Proteomes" id="UP000294853">
    <property type="component" value="Chromosome"/>
</dbReference>
<accession>A0A4P7IEX3</accession>
<gene>
    <name evidence="2" type="ORF">EXE58_10115</name>
</gene>
<dbReference type="OrthoDB" id="5066337at2"/>